<dbReference type="PROSITE" id="PS51332">
    <property type="entry name" value="B12_BINDING"/>
    <property type="match status" value="1"/>
</dbReference>
<keyword evidence="16" id="KW-0963">Cytoplasm</keyword>
<comment type="catalytic activity">
    <reaction evidence="16">
        <text>(6S)-5-methyl-5,6,7,8-tetrahydrofolate + L-homocysteine = (6S)-5,6,7,8-tetrahydrofolate + L-methionine</text>
        <dbReference type="Rhea" id="RHEA:11172"/>
        <dbReference type="ChEBI" id="CHEBI:18608"/>
        <dbReference type="ChEBI" id="CHEBI:57453"/>
        <dbReference type="ChEBI" id="CHEBI:57844"/>
        <dbReference type="ChEBI" id="CHEBI:58199"/>
        <dbReference type="EC" id="2.1.1.13"/>
    </reaction>
</comment>
<dbReference type="SUPFAM" id="SSF47644">
    <property type="entry name" value="Methionine synthase domain"/>
    <property type="match status" value="1"/>
</dbReference>
<accession>A0A8B9MAX4</accession>
<dbReference type="Gene3D" id="1.10.288.10">
    <property type="entry name" value="Cobalamin-dependent Methionine Synthase, domain 2"/>
    <property type="match status" value="1"/>
</dbReference>
<feature type="domain" description="AdoMet activation" evidence="22">
    <location>
        <begin position="905"/>
        <end position="1118"/>
    </location>
</feature>
<dbReference type="Ensembl" id="ENSANIT00000005352.1">
    <property type="protein sequence ID" value="ENSANIP00000005183.1"/>
    <property type="gene ID" value="ENSANIG00000002887.1"/>
</dbReference>
<feature type="binding site" evidence="17 19">
    <location>
        <position position="257"/>
    </location>
    <ligand>
        <name>Zn(2+)</name>
        <dbReference type="ChEBI" id="CHEBI:29105"/>
    </ligand>
</feature>
<evidence type="ECO:0000256" key="7">
    <source>
        <dbReference type="ARBA" id="ARBA00022605"/>
    </source>
</evidence>
<comment type="pathway">
    <text evidence="3 16">Amino-acid biosynthesis; L-methionine biosynthesis via de novo pathway; L-methionine from L-homocysteine (MetH route): step 1/1.</text>
</comment>
<dbReference type="PROSITE" id="PS51337">
    <property type="entry name" value="B12_BINDING_NTER"/>
    <property type="match status" value="1"/>
</dbReference>
<comment type="cofactor">
    <cofactor evidence="1 16 19">
        <name>Zn(2+)</name>
        <dbReference type="ChEBI" id="CHEBI:29105"/>
    </cofactor>
</comment>
<dbReference type="InterPro" id="IPR033706">
    <property type="entry name" value="Met_synthase_B12-bd"/>
</dbReference>
<dbReference type="Pfam" id="PF02607">
    <property type="entry name" value="B12-binding_2"/>
    <property type="match status" value="1"/>
</dbReference>
<evidence type="ECO:0000256" key="6">
    <source>
        <dbReference type="ARBA" id="ARBA00022603"/>
    </source>
</evidence>
<evidence type="ECO:0000256" key="12">
    <source>
        <dbReference type="ARBA" id="ARBA00022737"/>
    </source>
</evidence>
<feature type="domain" description="Hcy-binding" evidence="20">
    <location>
        <begin position="16"/>
        <end position="335"/>
    </location>
</feature>
<keyword evidence="9 16" id="KW-0808">Transferase</keyword>
<dbReference type="InterPro" id="IPR036589">
    <property type="entry name" value="HCY_dom_sf"/>
</dbReference>
<evidence type="ECO:0000259" key="24">
    <source>
        <dbReference type="PROSITE" id="PS51337"/>
    </source>
</evidence>
<dbReference type="InterPro" id="IPR000489">
    <property type="entry name" value="Pterin-binding_dom"/>
</dbReference>
<dbReference type="SUPFAM" id="SSF52242">
    <property type="entry name" value="Cobalamin (vitamin B12)-binding domain"/>
    <property type="match status" value="1"/>
</dbReference>
<dbReference type="InterPro" id="IPR011822">
    <property type="entry name" value="MetH"/>
</dbReference>
<evidence type="ECO:0000256" key="13">
    <source>
        <dbReference type="ARBA" id="ARBA00022833"/>
    </source>
</evidence>
<comment type="similarity">
    <text evidence="4">Belongs to the vitamin-B12 dependent methionine synthase family.</text>
</comment>
<comment type="subcellular location">
    <subcellularLocation>
        <location evidence="16">Cytoplasm</location>
    </subcellularLocation>
</comment>
<evidence type="ECO:0000256" key="16">
    <source>
        <dbReference type="PIRNR" id="PIRNR000381"/>
    </source>
</evidence>
<evidence type="ECO:0000256" key="15">
    <source>
        <dbReference type="ARBA" id="ARBA00023285"/>
    </source>
</evidence>
<feature type="binding site" evidence="18">
    <location>
        <position position="696"/>
    </location>
    <ligand>
        <name>methylcob(III)alamin</name>
        <dbReference type="ChEBI" id="CHEBI:28115"/>
    </ligand>
</feature>
<dbReference type="InterPro" id="IPR050554">
    <property type="entry name" value="Met_Synthase/Corrinoid"/>
</dbReference>
<dbReference type="InterPro" id="IPR011005">
    <property type="entry name" value="Dihydropteroate_synth-like_sf"/>
</dbReference>
<keyword evidence="12" id="KW-0677">Repeat</keyword>
<dbReference type="PROSITE" id="PS50974">
    <property type="entry name" value="ADOMET_ACTIVATION"/>
    <property type="match status" value="1"/>
</dbReference>
<keyword evidence="6 16" id="KW-0489">Methyltransferase</keyword>
<dbReference type="InterPro" id="IPR036594">
    <property type="entry name" value="Meth_synthase_dom"/>
</dbReference>
<feature type="domain" description="Pterin-binding" evidence="21">
    <location>
        <begin position="367"/>
        <end position="628"/>
    </location>
</feature>
<reference evidence="25" key="1">
    <citation type="submission" date="2025-08" db="UniProtKB">
        <authorList>
            <consortium name="Ensembl"/>
        </authorList>
    </citation>
    <scope>IDENTIFICATION</scope>
</reference>
<dbReference type="UniPathway" id="UPA00051">
    <property type="reaction ID" value="UER00081"/>
</dbReference>
<evidence type="ECO:0000256" key="11">
    <source>
        <dbReference type="ARBA" id="ARBA00022723"/>
    </source>
</evidence>
<dbReference type="SUPFAM" id="SSF82282">
    <property type="entry name" value="Homocysteine S-methyltransferase"/>
    <property type="match status" value="1"/>
</dbReference>
<evidence type="ECO:0000256" key="17">
    <source>
        <dbReference type="PIRSR" id="PIRSR000381-1"/>
    </source>
</evidence>
<evidence type="ECO:0000256" key="3">
    <source>
        <dbReference type="ARBA" id="ARBA00005178"/>
    </source>
</evidence>
<dbReference type="GO" id="GO:0046653">
    <property type="term" value="P:tetrahydrofolate metabolic process"/>
    <property type="evidence" value="ECO:0007669"/>
    <property type="project" value="TreeGrafter"/>
</dbReference>
<evidence type="ECO:0000313" key="25">
    <source>
        <dbReference type="Ensembl" id="ENSANIP00000005183.1"/>
    </source>
</evidence>
<dbReference type="Gene3D" id="3.10.196.10">
    <property type="entry name" value="Vitamin B12-dependent methionine synthase, activation domain"/>
    <property type="match status" value="1"/>
</dbReference>
<evidence type="ECO:0000256" key="8">
    <source>
        <dbReference type="ARBA" id="ARBA00022628"/>
    </source>
</evidence>
<comment type="function">
    <text evidence="16">Catalyzes the transfer of a methyl group from methylcob(III)alamin (MeCbl) to homocysteine, yielding enzyme-bound cob(I)alamin and methionine in the cytosol. MeCbl is an active form of cobalamin (vitamin B12) used as a cofactor for methionine biosynthesis. Cob(I)alamin form is regenerated to MeCbl by a transfer of a methyl group from 5-methyltetrahydrofolate. The processing of cobalamin in the cytosol occurs in a multiprotein complex composed of at least MMACHC, MMADHC, MTRR (methionine synthase reductase) and MTR which may contribute to shuttle safely and efficiently cobalamin towards MTR in order to produce methionine.</text>
</comment>
<dbReference type="Gene3D" id="3.20.20.330">
    <property type="entry name" value="Homocysteine-binding-like domain"/>
    <property type="match status" value="1"/>
</dbReference>
<comment type="domain">
    <text evidence="16">Modular enzyme with four functionally distinct domains. The isolated Hcy-binding domain catalyzes methyl transfer from free methylcobalamin to homocysteine. The Hcy-binding domain in association with the pterin-binding domain catalyzes the methylation of cob(I)alamin by methyltetrahydrofolate and the methylation of homocysteine. The B12-binding domain binds the cofactor. The AdoMet activation domain binds S-adenosyl-L-methionine. Under aerobic conditions cob(I)alamin can be converted to inactive cob(II)alamin. Reductive methylation by S-adenosyl-L-methionine and flavodoxin regenerates methylcobalamin.</text>
</comment>
<evidence type="ECO:0000313" key="26">
    <source>
        <dbReference type="Proteomes" id="UP000694541"/>
    </source>
</evidence>
<dbReference type="CDD" id="cd00740">
    <property type="entry name" value="MeTr"/>
    <property type="match status" value="1"/>
</dbReference>
<feature type="binding site" evidence="18">
    <location>
        <position position="956"/>
    </location>
    <ligand>
        <name>S-adenosyl-L-methionine</name>
        <dbReference type="ChEBI" id="CHEBI:59789"/>
    </ligand>
</feature>
<feature type="binding site" description="axial binding residue" evidence="17">
    <location>
        <position position="772"/>
    </location>
    <ligand>
        <name>methylcob(III)alamin</name>
        <dbReference type="ChEBI" id="CHEBI:28115"/>
    </ligand>
    <ligandPart>
        <name>Co</name>
        <dbReference type="ChEBI" id="CHEBI:27638"/>
    </ligandPart>
</feature>
<dbReference type="PANTHER" id="PTHR45833:SF1">
    <property type="entry name" value="METHIONINE SYNTHASE"/>
    <property type="match status" value="1"/>
</dbReference>
<feature type="domain" description="B12-binding" evidence="23">
    <location>
        <begin position="759"/>
        <end position="889"/>
    </location>
</feature>
<evidence type="ECO:0000256" key="1">
    <source>
        <dbReference type="ARBA" id="ARBA00001947"/>
    </source>
</evidence>
<dbReference type="SUPFAM" id="SSF56507">
    <property type="entry name" value="Methionine synthase activation domain-like"/>
    <property type="match status" value="1"/>
</dbReference>
<dbReference type="InterPro" id="IPR003726">
    <property type="entry name" value="HCY_dom"/>
</dbReference>
<dbReference type="InterPro" id="IPR036724">
    <property type="entry name" value="Cobalamin-bd_sf"/>
</dbReference>
<dbReference type="CDD" id="cd02069">
    <property type="entry name" value="methionine_synthase_B12_BD"/>
    <property type="match status" value="1"/>
</dbReference>
<keyword evidence="14 16" id="KW-0486">Methionine biosynthesis</keyword>
<dbReference type="Gene3D" id="3.40.50.280">
    <property type="entry name" value="Cobalamin-binding domain"/>
    <property type="match status" value="1"/>
</dbReference>
<feature type="binding site" evidence="18">
    <location>
        <position position="817"/>
    </location>
    <ligand>
        <name>methylcob(III)alamin</name>
        <dbReference type="ChEBI" id="CHEBI:28115"/>
    </ligand>
</feature>
<evidence type="ECO:0000259" key="23">
    <source>
        <dbReference type="PROSITE" id="PS51332"/>
    </source>
</evidence>
<dbReference type="GO" id="GO:0032259">
    <property type="term" value="P:methylation"/>
    <property type="evidence" value="ECO:0007669"/>
    <property type="project" value="UniProtKB-KW"/>
</dbReference>
<dbReference type="InterPro" id="IPR004223">
    <property type="entry name" value="VitB12-dep_Met_synth_activ_dom"/>
</dbReference>
<keyword evidence="11 16" id="KW-0479">Metal-binding</keyword>
<evidence type="ECO:0000259" key="22">
    <source>
        <dbReference type="PROSITE" id="PS50974"/>
    </source>
</evidence>
<dbReference type="Pfam" id="PF02574">
    <property type="entry name" value="S-methyl_trans"/>
    <property type="match status" value="1"/>
</dbReference>
<sequence>MFQLLLDLSYPQKSMEVEIESVLQERIMVLDGGMGTMIQQYALSEEDFRGLEFKDHSRPLKGNNDLLSITQPNIICDIHKEYLLSGADIIETNTFSSTRVAQADYGLEHLAYRLNRVSAQVARKAADDVAAQTGIRRYVAGAMGPTNRTLSVSPSVERPDYRNITFDELVEAYKEQAKGLLDGGVDILLVETIFDTANAKAALFALQTLFEEEYAPRPIFVSGTIVDKSGRTLSGQTGEAFVISVSHSKPLCIGLNCALGAVEMRPFIETIGKCTTAYIICYPNAGLPNTFGGYDETPEVTAKHIKNFALDGLVNIVGGCCGTTPAHIRKIAEAVKFCKPRVPPSLSQGYMLLSGLEPFRIGPYTNFVNIGERCNVAGSRKFAKLIMAGNYEEALSVAKLQVEMGAQVLDINMDDGMLDSPAAMTRFCNLISSEPDIAKVPLCIDSSNFSVIEAGLKCCQGKCIVNSISLKEGEEDFLEKARKIKLYGAAVVVMAFDEMGQATETETKIAICSRAYHLLVEKVHFNPNDIIFDPNILTIGTGMEEHNLYAMNFINATKTIKETLPGARISGGLSNLSFSFRGMDAIREAMHGVFLYHAIKYGMDMGIVNAGNLPVYDDIHKELLQLCENLIWNKDPDATEKLLHYAQAFTGGKHPDTDKSFSGFFFSQGIEKYVTVDTEEARLNQEKYPRPLNVIEGPLMNGMKIVGDLFGAGKMFLPQVIKSARVMKKAVGHLIPYMEKEREERRAKGGSIEEEDPYHGTIVLATVKGDVHDIGKNIVGVVLGCNNFRVIDLGVMTPCDKILRAAVENKADIIGLSGLITPSLDEMIFVAKEMERLAIKIPLLIGGATTSKESEKTNACYSMYLVLSLSFFFQCSQLLDENVKDDFFEEILEEYEEIRQEHYESLKERRYLSLQQARKKGFHDDWLSGHKPVKPKFIGTKVFEDYDLKRLVEYIDWKPFFDIWQLRGKYPNRGFPKLFKDKTVGEEAKRVYNDAQNLLKMLINQKKLQARGVIGFWPAQSVQDDIHLYAVEEAVGTSEPIAKFYGLRQQAEKDSACTDPYYCLSDFIAPLDSGICDYLGLFAVACFGVDELCNEFRKQDDEYSIIMVKALGDRLAEV</sequence>
<dbReference type="Pfam" id="PF00809">
    <property type="entry name" value="Pterin_bind"/>
    <property type="match status" value="1"/>
</dbReference>
<feature type="binding site" evidence="17 19">
    <location>
        <position position="321"/>
    </location>
    <ligand>
        <name>Zn(2+)</name>
        <dbReference type="ChEBI" id="CHEBI:29105"/>
    </ligand>
</feature>
<keyword evidence="13 16" id="KW-0862">Zinc</keyword>
<keyword evidence="15 16" id="KW-0170">Cobalt</keyword>
<dbReference type="NCBIfam" id="NF007024">
    <property type="entry name" value="PRK09490.1"/>
    <property type="match status" value="1"/>
</dbReference>
<dbReference type="PROSITE" id="PS50970">
    <property type="entry name" value="HCY"/>
    <property type="match status" value="1"/>
</dbReference>
<evidence type="ECO:0000256" key="19">
    <source>
        <dbReference type="PROSITE-ProRule" id="PRU00333"/>
    </source>
</evidence>
<dbReference type="SMART" id="SM01018">
    <property type="entry name" value="B12-binding_2"/>
    <property type="match status" value="1"/>
</dbReference>
<dbReference type="AlphaFoldDB" id="A0A8B9MAX4"/>
<comment type="cofactor">
    <cofactor evidence="2 16 17">
        <name>methylcob(III)alamin</name>
        <dbReference type="ChEBI" id="CHEBI:28115"/>
    </cofactor>
</comment>
<dbReference type="InterPro" id="IPR003759">
    <property type="entry name" value="Cbl-bd_cap"/>
</dbReference>
<evidence type="ECO:0000256" key="2">
    <source>
        <dbReference type="ARBA" id="ARBA00001956"/>
    </source>
</evidence>
<evidence type="ECO:0000256" key="9">
    <source>
        <dbReference type="ARBA" id="ARBA00022679"/>
    </source>
</evidence>
<keyword evidence="8 16" id="KW-0846">Cobalamin</keyword>
<dbReference type="PROSITE" id="PS50972">
    <property type="entry name" value="PTERIN_BINDING"/>
    <property type="match status" value="1"/>
</dbReference>
<keyword evidence="10 16" id="KW-0949">S-adenosyl-L-methionine</keyword>
<evidence type="ECO:0000259" key="21">
    <source>
        <dbReference type="PROSITE" id="PS50972"/>
    </source>
</evidence>
<dbReference type="InterPro" id="IPR006158">
    <property type="entry name" value="Cobalamin-bd"/>
</dbReference>
<dbReference type="Pfam" id="PF02965">
    <property type="entry name" value="Met_synt_B12"/>
    <property type="match status" value="1"/>
</dbReference>
<dbReference type="PIRSF" id="PIRSF000381">
    <property type="entry name" value="MetH"/>
    <property type="match status" value="1"/>
</dbReference>
<evidence type="ECO:0000256" key="10">
    <source>
        <dbReference type="ARBA" id="ARBA00022691"/>
    </source>
</evidence>
<protein>
    <recommendedName>
        <fullName evidence="5 16">Methionine synthase</fullName>
        <ecNumber evidence="5 16">2.1.1.13</ecNumber>
    </recommendedName>
    <alternativeName>
        <fullName evidence="16">5-methyltetrahydrofolate--homocysteine methyltransferase</fullName>
    </alternativeName>
</protein>
<proteinExistence type="inferred from homology"/>
<dbReference type="PANTHER" id="PTHR45833">
    <property type="entry name" value="METHIONINE SYNTHASE"/>
    <property type="match status" value="1"/>
</dbReference>
<evidence type="ECO:0000256" key="18">
    <source>
        <dbReference type="PIRSR" id="PIRSR000381-2"/>
    </source>
</evidence>
<dbReference type="GO" id="GO:0050667">
    <property type="term" value="P:homocysteine metabolic process"/>
    <property type="evidence" value="ECO:0007669"/>
    <property type="project" value="TreeGrafter"/>
</dbReference>
<feature type="binding site" evidence="18">
    <location>
        <begin position="769"/>
        <end position="773"/>
    </location>
    <ligand>
        <name>methylcob(III)alamin</name>
        <dbReference type="ChEBI" id="CHEBI:28115"/>
    </ligand>
</feature>
<dbReference type="Gene3D" id="3.20.20.20">
    <property type="entry name" value="Dihydropteroate synthase-like"/>
    <property type="match status" value="1"/>
</dbReference>
<dbReference type="GO" id="GO:0005829">
    <property type="term" value="C:cytosol"/>
    <property type="evidence" value="ECO:0007669"/>
    <property type="project" value="TreeGrafter"/>
</dbReference>
<feature type="binding site" evidence="17 19">
    <location>
        <position position="320"/>
    </location>
    <ligand>
        <name>Zn(2+)</name>
        <dbReference type="ChEBI" id="CHEBI:29105"/>
    </ligand>
</feature>
<evidence type="ECO:0000256" key="4">
    <source>
        <dbReference type="ARBA" id="ARBA00010398"/>
    </source>
</evidence>
<dbReference type="NCBIfam" id="TIGR02082">
    <property type="entry name" value="metH"/>
    <property type="match status" value="1"/>
</dbReference>
<dbReference type="InterPro" id="IPR037010">
    <property type="entry name" value="VitB12-dep_Met_synth_activ_sf"/>
</dbReference>
<keyword evidence="7 16" id="KW-0028">Amino-acid biosynthesis</keyword>
<reference evidence="25" key="2">
    <citation type="submission" date="2025-09" db="UniProtKB">
        <authorList>
            <consortium name="Ensembl"/>
        </authorList>
    </citation>
    <scope>IDENTIFICATION</scope>
</reference>
<evidence type="ECO:0000256" key="5">
    <source>
        <dbReference type="ARBA" id="ARBA00012032"/>
    </source>
</evidence>
<dbReference type="Proteomes" id="UP000694541">
    <property type="component" value="Unplaced"/>
</dbReference>
<dbReference type="Gene3D" id="1.10.1240.10">
    <property type="entry name" value="Methionine synthase domain"/>
    <property type="match status" value="1"/>
</dbReference>
<feature type="domain" description="B12-binding N-terminal" evidence="24">
    <location>
        <begin position="649"/>
        <end position="746"/>
    </location>
</feature>
<dbReference type="GO" id="GO:0008270">
    <property type="term" value="F:zinc ion binding"/>
    <property type="evidence" value="ECO:0007669"/>
    <property type="project" value="UniProtKB-UniRule"/>
</dbReference>
<name>A0A8B9MAX4_9AVES</name>
<dbReference type="SUPFAM" id="SSF51717">
    <property type="entry name" value="Dihydropteroate synthetase-like"/>
    <property type="match status" value="1"/>
</dbReference>
<dbReference type="GO" id="GO:0008705">
    <property type="term" value="F:methionine synthase activity"/>
    <property type="evidence" value="ECO:0007669"/>
    <property type="project" value="UniProtKB-UniRule"/>
</dbReference>
<evidence type="ECO:0000259" key="20">
    <source>
        <dbReference type="PROSITE" id="PS50970"/>
    </source>
</evidence>
<organism evidence="25 26">
    <name type="scientific">Accipiter nisus</name>
    <name type="common">Eurasian sparrowhawk</name>
    <dbReference type="NCBI Taxonomy" id="211598"/>
    <lineage>
        <taxon>Eukaryota</taxon>
        <taxon>Metazoa</taxon>
        <taxon>Chordata</taxon>
        <taxon>Craniata</taxon>
        <taxon>Vertebrata</taxon>
        <taxon>Euteleostomi</taxon>
        <taxon>Archelosauria</taxon>
        <taxon>Archosauria</taxon>
        <taxon>Dinosauria</taxon>
        <taxon>Saurischia</taxon>
        <taxon>Theropoda</taxon>
        <taxon>Coelurosauria</taxon>
        <taxon>Aves</taxon>
        <taxon>Neognathae</taxon>
        <taxon>Neoaves</taxon>
        <taxon>Telluraves</taxon>
        <taxon>Accipitrimorphae</taxon>
        <taxon>Accipitriformes</taxon>
        <taxon>Accipitridae</taxon>
        <taxon>Accipitrinae</taxon>
        <taxon>Accipiter</taxon>
    </lineage>
</organism>
<dbReference type="GO" id="GO:0031419">
    <property type="term" value="F:cobalamin binding"/>
    <property type="evidence" value="ECO:0007669"/>
    <property type="project" value="UniProtKB-UniRule"/>
</dbReference>
<feature type="binding site" evidence="18">
    <location>
        <position position="821"/>
    </location>
    <ligand>
        <name>methylcob(III)alamin</name>
        <dbReference type="ChEBI" id="CHEBI:28115"/>
    </ligand>
</feature>
<keyword evidence="26" id="KW-1185">Reference proteome</keyword>
<evidence type="ECO:0000256" key="14">
    <source>
        <dbReference type="ARBA" id="ARBA00023167"/>
    </source>
</evidence>
<dbReference type="Pfam" id="PF02310">
    <property type="entry name" value="B12-binding"/>
    <property type="match status" value="1"/>
</dbReference>
<dbReference type="EC" id="2.1.1.13" evidence="5 16"/>